<sequence>MSPFVLAVALLLCFLYAVKNRQSRSKLPPSPPWRLPLLGHLHLIGHLPHRSLHNLHLRYGHDNTGLLLQLGRRRTLVVSTAAAAADLFKNHDHAFSSRPHNAAAHKQTYGSRNVSFAPYGDHWRQAKRVVVVHLLSARRVDAFAPVRAAEAASLVARARRAAEAGEPVQVKELIYGYTNAVVIRAAAGATGTTAERWRQLLAESAALVVGFQAEDMVPDAAARVWRRATGLERKFDDMVEEWDRFLSEIVAEHKEKMPAGEDDFMDVLLRLREEEEEGKGFALTDDGIKAIAKDMIVAATETAAVALEWAMAELARNPRVMAKLQGEIARVAAGAGDTVAEADLGRMGYLRAVVKEVLRLHPPLPLLLPRESMSAAAVQGGRYEIPAGTTLLVNAWAIGRDPAAWDAPEEFRPERFLAAGGSPAVDFRGTDYQLIPFGAGRRICPGINFALPVLELALASLLRHFDWELPAGVRPADMDMVEAPGLSAPPRVPLVVVPKLKASS</sequence>
<keyword evidence="9" id="KW-0732">Signal</keyword>
<reference evidence="10" key="1">
    <citation type="submission" date="2024-10" db="EMBL/GenBank/DDBJ databases">
        <authorList>
            <person name="Ryan C."/>
        </authorList>
    </citation>
    <scope>NUCLEOTIDE SEQUENCE [LARGE SCALE GENOMIC DNA]</scope>
</reference>
<feature type="binding site" description="axial binding residue" evidence="7">
    <location>
        <position position="444"/>
    </location>
    <ligand>
        <name>heme</name>
        <dbReference type="ChEBI" id="CHEBI:30413"/>
    </ligand>
    <ligandPart>
        <name>Fe</name>
        <dbReference type="ChEBI" id="CHEBI:18248"/>
    </ligandPart>
</feature>
<proteinExistence type="inferred from homology"/>
<name>A0ABC9G7V3_9POAL</name>
<dbReference type="AlphaFoldDB" id="A0ABC9G7V3"/>
<feature type="chain" id="PRO_5044882087" description="Cytochrome P450" evidence="9">
    <location>
        <begin position="21"/>
        <end position="504"/>
    </location>
</feature>
<organism evidence="10 11">
    <name type="scientific">Urochloa decumbens</name>
    <dbReference type="NCBI Taxonomy" id="240449"/>
    <lineage>
        <taxon>Eukaryota</taxon>
        <taxon>Viridiplantae</taxon>
        <taxon>Streptophyta</taxon>
        <taxon>Embryophyta</taxon>
        <taxon>Tracheophyta</taxon>
        <taxon>Spermatophyta</taxon>
        <taxon>Magnoliopsida</taxon>
        <taxon>Liliopsida</taxon>
        <taxon>Poales</taxon>
        <taxon>Poaceae</taxon>
        <taxon>PACMAD clade</taxon>
        <taxon>Panicoideae</taxon>
        <taxon>Panicodae</taxon>
        <taxon>Paniceae</taxon>
        <taxon>Melinidinae</taxon>
        <taxon>Urochloa</taxon>
    </lineage>
</organism>
<dbReference type="InterPro" id="IPR002401">
    <property type="entry name" value="Cyt_P450_E_grp-I"/>
</dbReference>
<keyword evidence="11" id="KW-1185">Reference proteome</keyword>
<dbReference type="InterPro" id="IPR017972">
    <property type="entry name" value="Cyt_P450_CS"/>
</dbReference>
<dbReference type="SUPFAM" id="SSF48264">
    <property type="entry name" value="Cytochrome P450"/>
    <property type="match status" value="1"/>
</dbReference>
<gene>
    <name evidence="10" type="ORF">URODEC1_LOCUS112979</name>
</gene>
<dbReference type="GO" id="GO:0046872">
    <property type="term" value="F:metal ion binding"/>
    <property type="evidence" value="ECO:0007669"/>
    <property type="project" value="UniProtKB-KW"/>
</dbReference>
<comment type="similarity">
    <text evidence="1 8">Belongs to the cytochrome P450 family.</text>
</comment>
<dbReference type="Pfam" id="PF00067">
    <property type="entry name" value="p450"/>
    <property type="match status" value="1"/>
</dbReference>
<dbReference type="PRINTS" id="PR00463">
    <property type="entry name" value="EP450I"/>
</dbReference>
<keyword evidence="3 7" id="KW-0479">Metal-binding</keyword>
<evidence type="ECO:0000256" key="8">
    <source>
        <dbReference type="RuleBase" id="RU000461"/>
    </source>
</evidence>
<dbReference type="Gene3D" id="1.10.630.10">
    <property type="entry name" value="Cytochrome P450"/>
    <property type="match status" value="1"/>
</dbReference>
<feature type="signal peptide" evidence="9">
    <location>
        <begin position="1"/>
        <end position="20"/>
    </location>
</feature>
<dbReference type="PROSITE" id="PS00086">
    <property type="entry name" value="CYTOCHROME_P450"/>
    <property type="match status" value="1"/>
</dbReference>
<protein>
    <recommendedName>
        <fullName evidence="12">Cytochrome P450</fullName>
    </recommendedName>
</protein>
<dbReference type="InterPro" id="IPR036396">
    <property type="entry name" value="Cyt_P450_sf"/>
</dbReference>
<evidence type="ECO:0000256" key="4">
    <source>
        <dbReference type="ARBA" id="ARBA00023002"/>
    </source>
</evidence>
<dbReference type="PANTHER" id="PTHR47955">
    <property type="entry name" value="CYTOCHROME P450 FAMILY 71 PROTEIN"/>
    <property type="match status" value="1"/>
</dbReference>
<keyword evidence="5 7" id="KW-0408">Iron</keyword>
<evidence type="ECO:0000256" key="1">
    <source>
        <dbReference type="ARBA" id="ARBA00010617"/>
    </source>
</evidence>
<comment type="cofactor">
    <cofactor evidence="7">
        <name>heme</name>
        <dbReference type="ChEBI" id="CHEBI:30413"/>
    </cofactor>
</comment>
<evidence type="ECO:0000256" key="9">
    <source>
        <dbReference type="SAM" id="SignalP"/>
    </source>
</evidence>
<evidence type="ECO:0000313" key="10">
    <source>
        <dbReference type="EMBL" id="CAL5088706.1"/>
    </source>
</evidence>
<evidence type="ECO:0008006" key="12">
    <source>
        <dbReference type="Google" id="ProtNLM"/>
    </source>
</evidence>
<dbReference type="PANTHER" id="PTHR47955:SF15">
    <property type="entry name" value="CYTOCHROME P450 71A2-LIKE"/>
    <property type="match status" value="1"/>
</dbReference>
<dbReference type="EMBL" id="OZ075118">
    <property type="protein sequence ID" value="CAL5088706.1"/>
    <property type="molecule type" value="Genomic_DNA"/>
</dbReference>
<keyword evidence="4 8" id="KW-0560">Oxidoreductase</keyword>
<dbReference type="InterPro" id="IPR001128">
    <property type="entry name" value="Cyt_P450"/>
</dbReference>
<evidence type="ECO:0000313" key="11">
    <source>
        <dbReference type="Proteomes" id="UP001497457"/>
    </source>
</evidence>
<dbReference type="FunFam" id="1.10.630.10:FF:000043">
    <property type="entry name" value="Cytochrome P450 99A2"/>
    <property type="match status" value="1"/>
</dbReference>
<evidence type="ECO:0000256" key="7">
    <source>
        <dbReference type="PIRSR" id="PIRSR602401-1"/>
    </source>
</evidence>
<dbReference type="PRINTS" id="PR00385">
    <property type="entry name" value="P450"/>
</dbReference>
<accession>A0ABC9G7V3</accession>
<evidence type="ECO:0000256" key="3">
    <source>
        <dbReference type="ARBA" id="ARBA00022723"/>
    </source>
</evidence>
<dbReference type="Proteomes" id="UP001497457">
    <property type="component" value="Chromosome 8b"/>
</dbReference>
<evidence type="ECO:0000256" key="2">
    <source>
        <dbReference type="ARBA" id="ARBA00022617"/>
    </source>
</evidence>
<evidence type="ECO:0000256" key="5">
    <source>
        <dbReference type="ARBA" id="ARBA00023004"/>
    </source>
</evidence>
<keyword evidence="2 7" id="KW-0349">Heme</keyword>
<keyword evidence="6 8" id="KW-0503">Monooxygenase</keyword>
<evidence type="ECO:0000256" key="6">
    <source>
        <dbReference type="ARBA" id="ARBA00023033"/>
    </source>
</evidence>
<dbReference type="GO" id="GO:0004497">
    <property type="term" value="F:monooxygenase activity"/>
    <property type="evidence" value="ECO:0007669"/>
    <property type="project" value="UniProtKB-KW"/>
</dbReference>